<feature type="domain" description="RanBD1" evidence="8">
    <location>
        <begin position="1938"/>
        <end position="2072"/>
    </location>
</feature>
<keyword evidence="3 5" id="KW-0863">Zinc-finger</keyword>
<dbReference type="SUPFAM" id="SSF48452">
    <property type="entry name" value="TPR-like"/>
    <property type="match status" value="1"/>
</dbReference>
<dbReference type="GO" id="GO:0005737">
    <property type="term" value="C:cytoplasm"/>
    <property type="evidence" value="ECO:0007669"/>
    <property type="project" value="TreeGrafter"/>
</dbReference>
<dbReference type="InterPro" id="IPR045256">
    <property type="entry name" value="RanBP1_RanBD"/>
</dbReference>
<keyword evidence="1" id="KW-0597">Phosphoprotein</keyword>
<feature type="compositionally biased region" description="Basic and acidic residues" evidence="7">
    <location>
        <begin position="1916"/>
        <end position="1933"/>
    </location>
</feature>
<evidence type="ECO:0000256" key="1">
    <source>
        <dbReference type="ARBA" id="ARBA00022553"/>
    </source>
</evidence>
<dbReference type="InterPro" id="IPR000156">
    <property type="entry name" value="Ran_bind_dom"/>
</dbReference>
<proteinExistence type="predicted"/>
<feature type="region of interest" description="Disordered" evidence="7">
    <location>
        <begin position="2176"/>
        <end position="2241"/>
    </location>
</feature>
<feature type="region of interest" description="Disordered" evidence="7">
    <location>
        <begin position="2135"/>
        <end position="2155"/>
    </location>
</feature>
<evidence type="ECO:0000256" key="3">
    <source>
        <dbReference type="ARBA" id="ARBA00022771"/>
    </source>
</evidence>
<evidence type="ECO:0000256" key="6">
    <source>
        <dbReference type="PROSITE-ProRule" id="PRU00339"/>
    </source>
</evidence>
<name>A0A905QWL7_RHOPR</name>
<dbReference type="SUPFAM" id="SSF50729">
    <property type="entry name" value="PH domain-like"/>
    <property type="match status" value="4"/>
</dbReference>
<feature type="domain" description="RanBP2-type" evidence="9">
    <location>
        <begin position="1777"/>
        <end position="1806"/>
    </location>
</feature>
<keyword evidence="6" id="KW-0802">TPR repeat</keyword>
<evidence type="ECO:0000313" key="11">
    <source>
        <dbReference type="Proteomes" id="UP000015103"/>
    </source>
</evidence>
<evidence type="ECO:0000259" key="8">
    <source>
        <dbReference type="PROSITE" id="PS50196"/>
    </source>
</evidence>
<dbReference type="Gene3D" id="2.30.29.30">
    <property type="entry name" value="Pleckstrin-homology domain (PH domain)/Phosphotyrosine-binding domain (PTB)"/>
    <property type="match status" value="4"/>
</dbReference>
<dbReference type="PROSITE" id="PS50199">
    <property type="entry name" value="ZF_RANBP2_2"/>
    <property type="match status" value="2"/>
</dbReference>
<dbReference type="SMART" id="SM00547">
    <property type="entry name" value="ZnF_RBZ"/>
    <property type="match status" value="2"/>
</dbReference>
<feature type="repeat" description="TPR" evidence="6">
    <location>
        <begin position="60"/>
        <end position="93"/>
    </location>
</feature>
<dbReference type="EMBL" id="ACPB03000426">
    <property type="status" value="NOT_ANNOTATED_CDS"/>
    <property type="molecule type" value="Genomic_DNA"/>
</dbReference>
<feature type="compositionally biased region" description="Polar residues" evidence="7">
    <location>
        <begin position="2191"/>
        <end position="2214"/>
    </location>
</feature>
<dbReference type="PANTHER" id="PTHR23138">
    <property type="entry name" value="RAN BINDING PROTEIN"/>
    <property type="match status" value="1"/>
</dbReference>
<reference evidence="10" key="1">
    <citation type="submission" date="2022-10" db="UniProtKB">
        <authorList>
            <consortium name="EnsemblMetazoa"/>
        </authorList>
    </citation>
    <scope>IDENTIFICATION</scope>
</reference>
<keyword evidence="11" id="KW-1185">Reference proteome</keyword>
<dbReference type="InterPro" id="IPR011993">
    <property type="entry name" value="PH-like_dom_sf"/>
</dbReference>
<evidence type="ECO:0000256" key="4">
    <source>
        <dbReference type="ARBA" id="ARBA00022833"/>
    </source>
</evidence>
<dbReference type="RefSeq" id="XP_073983492.1">
    <property type="nucleotide sequence ID" value="XM_074127391.1"/>
</dbReference>
<dbReference type="GO" id="GO:0006913">
    <property type="term" value="P:nucleocytoplasmic transport"/>
    <property type="evidence" value="ECO:0007669"/>
    <property type="project" value="InterPro"/>
</dbReference>
<feature type="region of interest" description="Disordered" evidence="7">
    <location>
        <begin position="1135"/>
        <end position="1164"/>
    </location>
</feature>
<protein>
    <submittedName>
        <fullName evidence="10">Ran-binding protein ranbp1</fullName>
    </submittedName>
</protein>
<organism evidence="10 11">
    <name type="scientific">Rhodnius prolixus</name>
    <name type="common">Triatomid bug</name>
    <dbReference type="NCBI Taxonomy" id="13249"/>
    <lineage>
        <taxon>Eukaryota</taxon>
        <taxon>Metazoa</taxon>
        <taxon>Ecdysozoa</taxon>
        <taxon>Arthropoda</taxon>
        <taxon>Hexapoda</taxon>
        <taxon>Insecta</taxon>
        <taxon>Pterygota</taxon>
        <taxon>Neoptera</taxon>
        <taxon>Paraneoptera</taxon>
        <taxon>Hemiptera</taxon>
        <taxon>Heteroptera</taxon>
        <taxon>Panheteroptera</taxon>
        <taxon>Cimicomorpha</taxon>
        <taxon>Reduviidae</taxon>
        <taxon>Triatominae</taxon>
        <taxon>Rhodnius</taxon>
    </lineage>
</organism>
<dbReference type="InterPro" id="IPR019734">
    <property type="entry name" value="TPR_rpt"/>
</dbReference>
<keyword evidence="2" id="KW-0479">Metal-binding</keyword>
<feature type="region of interest" description="Disordered" evidence="7">
    <location>
        <begin position="1404"/>
        <end position="1428"/>
    </location>
</feature>
<feature type="region of interest" description="Disordered" evidence="7">
    <location>
        <begin position="2554"/>
        <end position="2577"/>
    </location>
</feature>
<dbReference type="Proteomes" id="UP000015103">
    <property type="component" value="Unassembled WGS sequence"/>
</dbReference>
<feature type="region of interest" description="Disordered" evidence="7">
    <location>
        <begin position="1077"/>
        <end position="1101"/>
    </location>
</feature>
<feature type="domain" description="RanBD1" evidence="8">
    <location>
        <begin position="2577"/>
        <end position="2715"/>
    </location>
</feature>
<dbReference type="InterPro" id="IPR011990">
    <property type="entry name" value="TPR-like_helical_dom_sf"/>
</dbReference>
<evidence type="ECO:0000256" key="7">
    <source>
        <dbReference type="SAM" id="MobiDB-lite"/>
    </source>
</evidence>
<dbReference type="Gene3D" id="4.10.1060.10">
    <property type="entry name" value="Zinc finger, RanBP2-type"/>
    <property type="match status" value="2"/>
</dbReference>
<dbReference type="EMBL" id="ACPB03000425">
    <property type="status" value="NOT_ANNOTATED_CDS"/>
    <property type="molecule type" value="Genomic_DNA"/>
</dbReference>
<dbReference type="FunFam" id="1.25.40.10:FF:000582">
    <property type="entry name" value="E3 SUMO-protein ligase RanBP2"/>
    <property type="match status" value="1"/>
</dbReference>
<feature type="domain" description="RanBD1" evidence="8">
    <location>
        <begin position="1541"/>
        <end position="1678"/>
    </location>
</feature>
<dbReference type="GO" id="GO:0008270">
    <property type="term" value="F:zinc ion binding"/>
    <property type="evidence" value="ECO:0007669"/>
    <property type="project" value="UniProtKB-KW"/>
</dbReference>
<dbReference type="Pfam" id="PF00638">
    <property type="entry name" value="Ran_BP1"/>
    <property type="match status" value="4"/>
</dbReference>
<dbReference type="GeneID" id="141453794"/>
<dbReference type="EnsemblMetazoa" id="RPRC017815-RA">
    <property type="protein sequence ID" value="RPRC017815-PA"/>
    <property type="gene ID" value="RPRC017815"/>
</dbReference>
<feature type="compositionally biased region" description="Polar residues" evidence="7">
    <location>
        <begin position="1404"/>
        <end position="1427"/>
    </location>
</feature>
<feature type="compositionally biased region" description="Polar residues" evidence="7">
    <location>
        <begin position="2140"/>
        <end position="2151"/>
    </location>
</feature>
<dbReference type="SMART" id="SM00160">
    <property type="entry name" value="RanBD"/>
    <property type="match status" value="4"/>
</dbReference>
<dbReference type="Pfam" id="PF00641">
    <property type="entry name" value="Zn_ribbon_RanBP"/>
    <property type="match status" value="2"/>
</dbReference>
<dbReference type="InterPro" id="IPR001876">
    <property type="entry name" value="Znf_RanBP2"/>
</dbReference>
<dbReference type="InterPro" id="IPR036443">
    <property type="entry name" value="Znf_RanBP2_sf"/>
</dbReference>
<dbReference type="GO" id="GO:0005643">
    <property type="term" value="C:nuclear pore"/>
    <property type="evidence" value="ECO:0007669"/>
    <property type="project" value="TreeGrafter"/>
</dbReference>
<dbReference type="InterPro" id="IPR045255">
    <property type="entry name" value="RanBP1-like"/>
</dbReference>
<dbReference type="SUPFAM" id="SSF90209">
    <property type="entry name" value="Ran binding protein zinc finger-like"/>
    <property type="match status" value="1"/>
</dbReference>
<accession>A0A905QWL7</accession>
<evidence type="ECO:0000256" key="5">
    <source>
        <dbReference type="PROSITE-ProRule" id="PRU00322"/>
    </source>
</evidence>
<feature type="compositionally biased region" description="Acidic residues" evidence="7">
    <location>
        <begin position="2562"/>
        <end position="2573"/>
    </location>
</feature>
<keyword evidence="4" id="KW-0862">Zinc</keyword>
<feature type="region of interest" description="Disordered" evidence="7">
    <location>
        <begin position="1908"/>
        <end position="1933"/>
    </location>
</feature>
<feature type="domain" description="RanBD1" evidence="8">
    <location>
        <begin position="1164"/>
        <end position="1294"/>
    </location>
</feature>
<dbReference type="SMART" id="SM00028">
    <property type="entry name" value="TPR"/>
    <property type="match status" value="3"/>
</dbReference>
<dbReference type="PROSITE" id="PS50196">
    <property type="entry name" value="RANBD1"/>
    <property type="match status" value="4"/>
</dbReference>
<sequence length="2715" mass="299377">MFRRKSDVDKHVKDLLRKVKNEHERNLRCYHIASMYYKAQDFDSAKKYVTMYLSVRDDSSLAHKLLGQCYEGLNLKDKALGAYRRSLELEANQAELILKICELFCDKDVEFDPVMARYWADRASSLFPHDPSVFMLKEKLLSSDDSIASNDLENLLNSELKARPSDIAVRIKLLNLYVDSGRTELALNHVTDIEKRQSHNTNLPWYQCVSHICEVYHKENSSKCDWEFYVQWLSAIDRVCSLSLSEVLQGGELTESIETVYNLDQIIFQANSNIANPSEIFKEFIKHIGSQLMFHITMLLLKRAKKGNGLWKETKKMIVPLLLIATFDSPKHALHNNTMTESNKKMYKIWYNHSRCRIVQAGQMLLSLVKEAHSEKLFLEKVFHFTVNNWKLLIFQKVFSSLDQLNLSSSYFLTSNSNIPKKIPSQNNFKPSTFVSSFESVYVGSLHHLVWLGIQSLQNTNSIVRCKLAPSFHTTQFKNLQFTGTNLNSISVESLNQLDIDSFLYAAVFCAGVTLEDQKVGGYLPPDRPPIIPADVSVPLCTAEQSKWWTGACCFSKSVGDSLSQAKNSMADLRHLLQRGLEIVRGENIPLPLLINIARTFSLRAAECEKMDEAEGCEARALHLWQIAIPQLERIAAGSSLNKHQKTNLIFDFPIKDLEMFDVNGLLEEARYFVGCHLMKSEKYEEAIDNFKSLNTAQAAFNQALIYQKLAEQQINGYRGEEVTSEMRCNQAVMASKARDSLFRAKDMIKDNHSHPFHHKIKDKLIEVDELLSRIEPENATLFSLGIGEKDICNNTDGNLSNESGGSPVLIAGNSRLNHSHRFHQTSTPNRHYDLKFRNNSAEIVDILTMQQNTNQLKMQQILEHVKLILEKIESLTFEQRSQTSAIEDLSNKVVSLENDTRNVLSDIKKEVKRPDLYNMIEEDEYPDEMLQYQNYPAYYPPQRNIQGTGAVAYGGPAVPQYFSPRVDQMYQGNVGFYNQGALPFSDGQQLPDFLRTMQPKLPPSLATPQGIASLQSSLGLSAAAAAGTASQIVGLNAVNRLSAPTFNTASALSAETNRAPTNVVITTSDTLPTGVPSVQPTLSVTIPPQHRLGDISSSTNATSTSAVTASTVAGIPFSSASVAHQFQIHLPLQAEPQKTTSVESDDEIPLNESSNQEFDSTPDFKPIIPLPKEVAVVTGEEQEDVVFIGKAKLLRFADKIWKERGTGDLKILKDKTNNKARILMRREKIHKICANHFLTSDMELIPMQPKGLAWCWTASDFADEVTHIEKLCAKFKTAEEGQKFKEIFDQVKSGLVISPVKEMSDVSISTGQISFPTKPSSTSNVTSAASIFSIPPAVTFAWKGTSETISSNSIANKITAGGFTFTSPPKLPPAEEAKVVTTVEAKKAESPFAGFSFSSNQNTSKLNVSNKEQHNSPESTKNTSSGSFFSILNNSNTSTTSGTSSPFQQSQNSFLSSGNFKPFSENYSFTFHGAGTKVFGDEDSKLSKSLEGTDQTSKLSFQVAGSKIFGDSNSAAEISNVKEIESPHPHADDEFIPTATFEPVVPLPELVQVVSGEEGEMVLFEERAKLYRFCKDTKQWKERGVGKMKILKNEETGVVRLVMRREQVFKVCCNHRLTSDIVLSPSTTSDRSYSWGAKDFSEGADGVNEIFTLKLKSPGQALAFKEAFEKAQANLIDTSPSKSKEHLNSELPTLKANYIEGSWDCSTCYVHNNPQTVNCVACGSNKPGFTPAATKESTTGSFSNSVSFGFTQTTVVTTASTINQAKPSISSLHFRPPGAWNCSACYVENKEEDSVCISCKTNKTNTKPSTNSVFSNSFTKFDNSSSFGGTLQPITFGEPQSIACAQKTGSFGTSGFTFAFAPKDTSAEDTLIGPNQVFNFGVDTALQDVQTSKSKFNFSLNKIATQAQPIITSPEKQESGSEHGDSDQDGKDESDIYFKPVIPLPDKINVVTGEEDETVLYSHRAKLFRFDATSKEWKERGIGDIKILKHNATGKIRLLMRREPIFKLSLNHYLTPDIVMKVKEDKSWIWSAKDFASGEVVQEQFAIRFKTPQIAQEFKEAVDEAKSQLVDDSSLPQIESMPSDDNDDVEIVYEQKVSEELRKKAESLMLPPNFYLYLQANPCPGCPGCDKDEDDETLSLKSVPSKTSTAEPKKTTKIILKQSILSGIKSITPVKFDNTSKNPSSEKSDGANSGTTVKTDGPSSDVKTSQNTPIFGGSAFGVGDTPKAQPASFGGKENVIPTGQGFFTQQSFISSTPLPITIFGDSTTETKTSQPSSILGGNTFSGAKSNEKFIFGGNANTGDSSKPSQTSFFSGNVGDSAKLTLTSIFGGNANAGDYSKLTYPLFGDSSQLEVKPAQQPIFGGIPSSESLTKPTQKLLFGAGTAAAGDSSANNPSSIFATGLAVDKVKETALKDTTSETENQNLSKPLFGNKEFATFGFANSSSILRGTAAAGDSSANDAPSSFTGGLATEKVKGKMSKDVVSSETENKNLQKPFFGKENATFASLGNSISTFGQKSNPSGNIFGSAPIQSNTTSEGAGSLVFGGSKVTSDIKKAHDTSEGSEDGGNDESEHDPHFEPIVALPDLIDVKTGEEDELVLFKERAKLYRYDSQTKEWKERGVGQMKILKHKENNVYRLLMRREIVHKVVCNQRITKDLKMKPMLASEQAFCWLGMNMAQEYEKPIMEKLSVRFKNKDIATSFNKLIDESLKEIQA</sequence>
<dbReference type="PROSITE" id="PS01358">
    <property type="entry name" value="ZF_RANBP2_1"/>
    <property type="match status" value="2"/>
</dbReference>
<dbReference type="FunFam" id="2.30.29.30:FF:000018">
    <property type="entry name" value="E3 SUMO-protein ligase RanBP2"/>
    <property type="match status" value="4"/>
</dbReference>
<feature type="compositionally biased region" description="Polar residues" evidence="7">
    <location>
        <begin position="1077"/>
        <end position="1087"/>
    </location>
</feature>
<evidence type="ECO:0000256" key="2">
    <source>
        <dbReference type="ARBA" id="ARBA00022723"/>
    </source>
</evidence>
<dbReference type="GO" id="GO:0005096">
    <property type="term" value="F:GTPase activator activity"/>
    <property type="evidence" value="ECO:0007669"/>
    <property type="project" value="TreeGrafter"/>
</dbReference>
<dbReference type="PROSITE" id="PS50005">
    <property type="entry name" value="TPR"/>
    <property type="match status" value="1"/>
</dbReference>
<evidence type="ECO:0000313" key="10">
    <source>
        <dbReference type="EnsemblMetazoa" id="RPRC017815-PA"/>
    </source>
</evidence>
<feature type="domain" description="RanBP2-type" evidence="9">
    <location>
        <begin position="1700"/>
        <end position="1729"/>
    </location>
</feature>
<dbReference type="CDD" id="cd13179">
    <property type="entry name" value="RanBD_RanBP1"/>
    <property type="match status" value="1"/>
</dbReference>
<dbReference type="Gene3D" id="1.25.40.10">
    <property type="entry name" value="Tetratricopeptide repeat domain"/>
    <property type="match status" value="1"/>
</dbReference>
<dbReference type="PANTHER" id="PTHR23138:SF87">
    <property type="entry name" value="E3 SUMO-PROTEIN LIGASE RANBP2"/>
    <property type="match status" value="1"/>
</dbReference>
<evidence type="ECO:0000259" key="9">
    <source>
        <dbReference type="PROSITE" id="PS50199"/>
    </source>
</evidence>